<organism evidence="4 5">
    <name type="scientific">Sinimarinibacterium flocculans</name>
    <dbReference type="NCBI Taxonomy" id="985250"/>
    <lineage>
        <taxon>Bacteria</taxon>
        <taxon>Pseudomonadati</taxon>
        <taxon>Pseudomonadota</taxon>
        <taxon>Gammaproteobacteria</taxon>
        <taxon>Nevskiales</taxon>
        <taxon>Nevskiaceae</taxon>
        <taxon>Sinimarinibacterium</taxon>
    </lineage>
</organism>
<dbReference type="Proteomes" id="UP000248330">
    <property type="component" value="Unassembled WGS sequence"/>
</dbReference>
<dbReference type="EC" id="2.1.1.171" evidence="3"/>
<evidence type="ECO:0000256" key="1">
    <source>
        <dbReference type="ARBA" id="ARBA00022603"/>
    </source>
</evidence>
<keyword evidence="5" id="KW-1185">Reference proteome</keyword>
<accession>A0A318EDA1</accession>
<dbReference type="AlphaFoldDB" id="A0A318EDA1"/>
<dbReference type="EMBL" id="QICN01000003">
    <property type="protein sequence ID" value="PXV69604.1"/>
    <property type="molecule type" value="Genomic_DNA"/>
</dbReference>
<comment type="caution">
    <text evidence="4">The sequence shown here is derived from an EMBL/GenBank/DDBJ whole genome shotgun (WGS) entry which is preliminary data.</text>
</comment>
<keyword evidence="2 3" id="KW-0808">Transferase</keyword>
<name>A0A318EDA1_9GAMM</name>
<gene>
    <name evidence="4" type="ORF">C8D93_103178</name>
</gene>
<dbReference type="PANTHER" id="PTHR43542:SF1">
    <property type="entry name" value="METHYLTRANSFERASE"/>
    <property type="match status" value="1"/>
</dbReference>
<keyword evidence="3" id="KW-0698">rRNA processing</keyword>
<evidence type="ECO:0000256" key="2">
    <source>
        <dbReference type="ARBA" id="ARBA00022679"/>
    </source>
</evidence>
<keyword evidence="3" id="KW-0949">S-adenosyl-L-methionine</keyword>
<sequence length="188" mass="21146">MTREAGKLRVIGGQWRSRLIEFDAGDGVRATPDRVRQTTFDWLAPVIEGARCLDLFAGSGAMGIEALSRGAAHCTFVEQGARQCARVKNALQALKAQHTDVVPMDAIYFLQQTWHRFHVVFLDPPFESDLLSRALLELPKVLHPHNRVFLEWGGERPELPERFEWLREKQAGQVGYGLASYRHPAADG</sequence>
<dbReference type="PANTHER" id="PTHR43542">
    <property type="entry name" value="METHYLTRANSFERASE"/>
    <property type="match status" value="1"/>
</dbReference>
<dbReference type="SUPFAM" id="SSF53335">
    <property type="entry name" value="S-adenosyl-L-methionine-dependent methyltransferases"/>
    <property type="match status" value="1"/>
</dbReference>
<comment type="similarity">
    <text evidence="3">Belongs to the methyltransferase superfamily. RsmD family.</text>
</comment>
<dbReference type="OrthoDB" id="9803017at2"/>
<protein>
    <recommendedName>
        <fullName evidence="3">Ribosomal RNA small subunit methyltransferase D</fullName>
        <ecNumber evidence="3">2.1.1.171</ecNumber>
    </recommendedName>
</protein>
<reference evidence="4 5" key="1">
    <citation type="submission" date="2018-04" db="EMBL/GenBank/DDBJ databases">
        <title>Genomic Encyclopedia of Type Strains, Phase IV (KMG-IV): sequencing the most valuable type-strain genomes for metagenomic binning, comparative biology and taxonomic classification.</title>
        <authorList>
            <person name="Goeker M."/>
        </authorList>
    </citation>
    <scope>NUCLEOTIDE SEQUENCE [LARGE SCALE GENOMIC DNA]</scope>
    <source>
        <strain evidence="4 5">DSM 104150</strain>
    </source>
</reference>
<dbReference type="InterPro" id="IPR029063">
    <property type="entry name" value="SAM-dependent_MTases_sf"/>
</dbReference>
<dbReference type="RefSeq" id="WP_110264788.1">
    <property type="nucleotide sequence ID" value="NZ_CAKZQT010000021.1"/>
</dbReference>
<evidence type="ECO:0000313" key="4">
    <source>
        <dbReference type="EMBL" id="PXV69604.1"/>
    </source>
</evidence>
<dbReference type="PIRSF" id="PIRSF004553">
    <property type="entry name" value="CHP00095"/>
    <property type="match status" value="1"/>
</dbReference>
<evidence type="ECO:0000256" key="3">
    <source>
        <dbReference type="PIRNR" id="PIRNR004553"/>
    </source>
</evidence>
<evidence type="ECO:0000313" key="5">
    <source>
        <dbReference type="Proteomes" id="UP000248330"/>
    </source>
</evidence>
<dbReference type="GO" id="GO:0052913">
    <property type="term" value="F:16S rRNA (guanine(966)-N(2))-methyltransferase activity"/>
    <property type="evidence" value="ECO:0007669"/>
    <property type="project" value="UniProtKB-EC"/>
</dbReference>
<comment type="catalytic activity">
    <reaction evidence="3">
        <text>guanosine(966) in 16S rRNA + S-adenosyl-L-methionine = N(2)-methylguanosine(966) in 16S rRNA + S-adenosyl-L-homocysteine + H(+)</text>
        <dbReference type="Rhea" id="RHEA:23548"/>
        <dbReference type="Rhea" id="RHEA-COMP:10211"/>
        <dbReference type="Rhea" id="RHEA-COMP:10212"/>
        <dbReference type="ChEBI" id="CHEBI:15378"/>
        <dbReference type="ChEBI" id="CHEBI:57856"/>
        <dbReference type="ChEBI" id="CHEBI:59789"/>
        <dbReference type="ChEBI" id="CHEBI:74269"/>
        <dbReference type="ChEBI" id="CHEBI:74481"/>
        <dbReference type="EC" id="2.1.1.171"/>
    </reaction>
</comment>
<dbReference type="Gene3D" id="3.40.50.150">
    <property type="entry name" value="Vaccinia Virus protein VP39"/>
    <property type="match status" value="1"/>
</dbReference>
<dbReference type="Pfam" id="PF03602">
    <property type="entry name" value="Cons_hypoth95"/>
    <property type="match status" value="1"/>
</dbReference>
<dbReference type="NCBIfam" id="TIGR00095">
    <property type="entry name" value="16S rRNA (guanine(966)-N(2))-methyltransferase RsmD"/>
    <property type="match status" value="1"/>
</dbReference>
<dbReference type="InterPro" id="IPR004398">
    <property type="entry name" value="RNA_MeTrfase_RsmD"/>
</dbReference>
<keyword evidence="1 3" id="KW-0489">Methyltransferase</keyword>
<proteinExistence type="inferred from homology"/>
<comment type="function">
    <text evidence="3">Specifically methylates the guanine in position 966 of 16S rRNA in the assembled 30S particle.</text>
</comment>
<dbReference type="CDD" id="cd02440">
    <property type="entry name" value="AdoMet_MTases"/>
    <property type="match status" value="1"/>
</dbReference>